<accession>X1LCE4</accession>
<gene>
    <name evidence="1" type="ORF">S06H3_00164</name>
</gene>
<proteinExistence type="predicted"/>
<dbReference type="AlphaFoldDB" id="X1LCE4"/>
<organism evidence="1">
    <name type="scientific">marine sediment metagenome</name>
    <dbReference type="NCBI Taxonomy" id="412755"/>
    <lineage>
        <taxon>unclassified sequences</taxon>
        <taxon>metagenomes</taxon>
        <taxon>ecological metagenomes</taxon>
    </lineage>
</organism>
<reference evidence="1" key="1">
    <citation type="journal article" date="2014" name="Front. Microbiol.">
        <title>High frequency of phylogenetically diverse reductive dehalogenase-homologous genes in deep subseafloor sedimentary metagenomes.</title>
        <authorList>
            <person name="Kawai M."/>
            <person name="Futagami T."/>
            <person name="Toyoda A."/>
            <person name="Takaki Y."/>
            <person name="Nishi S."/>
            <person name="Hori S."/>
            <person name="Arai W."/>
            <person name="Tsubouchi T."/>
            <person name="Morono Y."/>
            <person name="Uchiyama I."/>
            <person name="Ito T."/>
            <person name="Fujiyama A."/>
            <person name="Inagaki F."/>
            <person name="Takami H."/>
        </authorList>
    </citation>
    <scope>NUCLEOTIDE SEQUENCE</scope>
    <source>
        <strain evidence="1">Expedition CK06-06</strain>
    </source>
</reference>
<protein>
    <submittedName>
        <fullName evidence="1">Uncharacterized protein</fullName>
    </submittedName>
</protein>
<comment type="caution">
    <text evidence="1">The sequence shown here is derived from an EMBL/GenBank/DDBJ whole genome shotgun (WGS) entry which is preliminary data.</text>
</comment>
<name>X1LCE4_9ZZZZ</name>
<evidence type="ECO:0000313" key="1">
    <source>
        <dbReference type="EMBL" id="GAH91823.1"/>
    </source>
</evidence>
<dbReference type="EMBL" id="BARV01000024">
    <property type="protein sequence ID" value="GAH91823.1"/>
    <property type="molecule type" value="Genomic_DNA"/>
</dbReference>
<sequence length="68" mass="7758">MNSAFDLIDYVADATVRNSLELFATDPEFREIFDDFDTDRVKSILESAAASAKYNARRSTRRSDYARA</sequence>